<sequence length="45" mass="5119">MDWELLIAFALGAGLGSCLTFGIFYIVIDTFFIIEDDEDTEENRN</sequence>
<evidence type="ECO:0000313" key="2">
    <source>
        <dbReference type="EMBL" id="DAD92860.1"/>
    </source>
</evidence>
<keyword evidence="1" id="KW-0472">Membrane</keyword>
<organism evidence="2">
    <name type="scientific">Siphoviridae sp. cthSp75</name>
    <dbReference type="NCBI Taxonomy" id="2826424"/>
    <lineage>
        <taxon>Viruses</taxon>
        <taxon>Duplodnaviria</taxon>
        <taxon>Heunggongvirae</taxon>
        <taxon>Uroviricota</taxon>
        <taxon>Caudoviricetes</taxon>
    </lineage>
</organism>
<feature type="transmembrane region" description="Helical" evidence="1">
    <location>
        <begin position="6"/>
        <end position="28"/>
    </location>
</feature>
<keyword evidence="1" id="KW-1133">Transmembrane helix</keyword>
<dbReference type="EMBL" id="BK015146">
    <property type="protein sequence ID" value="DAD92860.1"/>
    <property type="molecule type" value="Genomic_DNA"/>
</dbReference>
<reference evidence="2" key="1">
    <citation type="journal article" date="2021" name="Proc. Natl. Acad. Sci. U.S.A.">
        <title>A Catalog of Tens of Thousands of Viruses from Human Metagenomes Reveals Hidden Associations with Chronic Diseases.</title>
        <authorList>
            <person name="Tisza M.J."/>
            <person name="Buck C.B."/>
        </authorList>
    </citation>
    <scope>NUCLEOTIDE SEQUENCE</scope>
    <source>
        <strain evidence="2">CthSp75</strain>
    </source>
</reference>
<proteinExistence type="predicted"/>
<evidence type="ECO:0000256" key="1">
    <source>
        <dbReference type="SAM" id="Phobius"/>
    </source>
</evidence>
<protein>
    <submittedName>
        <fullName evidence="2">Uncharacterized protein</fullName>
    </submittedName>
</protein>
<keyword evidence="1" id="KW-0812">Transmembrane</keyword>
<name>A0A8S5NEJ0_9CAUD</name>
<accession>A0A8S5NEJ0</accession>